<feature type="region of interest" description="Disordered" evidence="1">
    <location>
        <begin position="340"/>
        <end position="404"/>
    </location>
</feature>
<feature type="compositionally biased region" description="Basic and acidic residues" evidence="1">
    <location>
        <begin position="117"/>
        <end position="127"/>
    </location>
</feature>
<organism evidence="2 3">
    <name type="scientific">Chlamydomonas schloesseri</name>
    <dbReference type="NCBI Taxonomy" id="2026947"/>
    <lineage>
        <taxon>Eukaryota</taxon>
        <taxon>Viridiplantae</taxon>
        <taxon>Chlorophyta</taxon>
        <taxon>core chlorophytes</taxon>
        <taxon>Chlorophyceae</taxon>
        <taxon>CS clade</taxon>
        <taxon>Chlamydomonadales</taxon>
        <taxon>Chlamydomonadaceae</taxon>
        <taxon>Chlamydomonas</taxon>
    </lineage>
</organism>
<feature type="compositionally biased region" description="Low complexity" evidence="1">
    <location>
        <begin position="382"/>
        <end position="404"/>
    </location>
</feature>
<keyword evidence="3" id="KW-1185">Reference proteome</keyword>
<feature type="region of interest" description="Disordered" evidence="1">
    <location>
        <begin position="1"/>
        <end position="140"/>
    </location>
</feature>
<protein>
    <recommendedName>
        <fullName evidence="4">RAP domain-containing protein</fullName>
    </recommendedName>
</protein>
<feature type="compositionally biased region" description="Polar residues" evidence="1">
    <location>
        <begin position="368"/>
        <end position="378"/>
    </location>
</feature>
<evidence type="ECO:0000313" key="3">
    <source>
        <dbReference type="Proteomes" id="UP000613740"/>
    </source>
</evidence>
<dbReference type="EMBL" id="JAEHOD010000032">
    <property type="protein sequence ID" value="KAG2443050.1"/>
    <property type="molecule type" value="Genomic_DNA"/>
</dbReference>
<evidence type="ECO:0008006" key="4">
    <source>
        <dbReference type="Google" id="ProtNLM"/>
    </source>
</evidence>
<reference evidence="2" key="1">
    <citation type="journal article" date="2020" name="bioRxiv">
        <title>Comparative genomics of Chlamydomonas.</title>
        <authorList>
            <person name="Craig R.J."/>
            <person name="Hasan A.R."/>
            <person name="Ness R.W."/>
            <person name="Keightley P.D."/>
        </authorList>
    </citation>
    <scope>NUCLEOTIDE SEQUENCE</scope>
    <source>
        <strain evidence="2">CCAP 11/173</strain>
    </source>
</reference>
<feature type="region of interest" description="Disordered" evidence="1">
    <location>
        <begin position="547"/>
        <end position="576"/>
    </location>
</feature>
<evidence type="ECO:0000313" key="2">
    <source>
        <dbReference type="EMBL" id="KAG2443050.1"/>
    </source>
</evidence>
<feature type="compositionally biased region" description="Polar residues" evidence="1">
    <location>
        <begin position="57"/>
        <end position="69"/>
    </location>
</feature>
<dbReference type="Proteomes" id="UP000613740">
    <property type="component" value="Unassembled WGS sequence"/>
</dbReference>
<feature type="region of interest" description="Disordered" evidence="1">
    <location>
        <begin position="166"/>
        <end position="203"/>
    </location>
</feature>
<feature type="region of interest" description="Disordered" evidence="1">
    <location>
        <begin position="979"/>
        <end position="1001"/>
    </location>
</feature>
<gene>
    <name evidence="2" type="ORF">HYH02_009465</name>
</gene>
<feature type="compositionally biased region" description="Gly residues" evidence="1">
    <location>
        <begin position="979"/>
        <end position="993"/>
    </location>
</feature>
<dbReference type="AlphaFoldDB" id="A0A835W838"/>
<feature type="compositionally biased region" description="Gly residues" evidence="1">
    <location>
        <begin position="77"/>
        <end position="87"/>
    </location>
</feature>
<dbReference type="OrthoDB" id="548081at2759"/>
<accession>A0A835W838</accession>
<feature type="region of interest" description="Disordered" evidence="1">
    <location>
        <begin position="709"/>
        <end position="733"/>
    </location>
</feature>
<feature type="compositionally biased region" description="Gly residues" evidence="1">
    <location>
        <begin position="45"/>
        <end position="54"/>
    </location>
</feature>
<feature type="compositionally biased region" description="Low complexity" evidence="1">
    <location>
        <begin position="166"/>
        <end position="189"/>
    </location>
</feature>
<evidence type="ECO:0000256" key="1">
    <source>
        <dbReference type="SAM" id="MobiDB-lite"/>
    </source>
</evidence>
<sequence length="1256" mass="130078">MADGDRWTSKWRPPGSADNRNDVGAREPGANLGGGDAWSRNQPSRGGGRSGPAGGDTTWQRWRGSASSGDQRHSSGNGRGSGSGSGSSYGRQAADRPQEPRWQQHQSQGQSQGQGEGRGHGRGREDAGPAPMDARAEEADDAAAVDMLQLEFEGLGLGDGFGFGGSAAQSSAGRQQESAWPAGAEAAEGSAGGGHSAGPHTALDEDAGLRDLEAAVASGDVVGWSLEQLGRAAVSLTEAWDTRARPAMPGSGWHRHPFHTCYSPREAALVKSIAAAAICAAASVSTPVQQHLPQQQPPQAAAQAVARLLRMCARGPYWGGPGEAAVAEAWQRRGGAAATTASSLADKSAWPSLSRAEPAAGEPAATSVPASRTGTSEGVETGASSSSSSQPSQSLPAQQQGQRPRYAALGQAMVAALAADDCRVLAELDSQHAAHVAWSLSRAGVLGSLAGDFDVSTSSSSSSLSAGGRSAGSVSYALKLQASLDEAGGCGRAEAAAAAATLAAAPAALLQALRERCRALMAGATVPELCGMCFAAADAAALPVAARGGASSTSGNRPPYGRGAAAPSAQQQQEPHRAAAAAAAAAAGAGGGGRLLGDLAADALQMAASRLEEAVVLGLESAAPAGGKVFWTSSLPRMHTFLPRELACVAFSAGRLGLGAERLGLLLAALSSYLVATRRRLPWNASTLGVFVCGVSKLVGVVRTSSAYPTRSNGDGNGSGNSTHGSQQQQAQQQQELRRSCAQLLDAVEATVLGMRQEDLDPRSVSFLLSYMGRLLGTLPRDVESHLLGSLLLHSSADLEPRNACHLLFGLHMAFDGGEARDDPMLAHLCAALSVAHVRRLAPADLCMAVTSLARLHGGKVLANQVPEVLAALENIAQGVARRGFGAGSGEHDWAAVHVPDYTAVPFTCREVSNFVVAMGQLKFYSPGVLAALRDHAAAGGLDRASSWDTSALLYGLAWLNYDWRDGLVVKEGSGGRQNGCGGGGGGGGGEGGSAAAAPPPADSPALALDLVGLLADVVVRRGRGASSQDLTNALWGLAVMEGALDRYRGAVTALVAEANARGPHNCHPREMKQVWPVERELRALLPAPYTRFSDDMVRAGRLNSSESDHTFSRVQAEVNRVITAMHTSGLWPGLRDLQFEQELVPGGALLMKIDVQVIVARPGGVLARLALEFDGPFHFMVNDPYCWRREDGRTALRNRVLARHLGGPEHVVVVNMEEWVAASREENRGMPGRWRLLADKLGLGEPVGRCAWSEQ</sequence>
<proteinExistence type="predicted"/>
<feature type="compositionally biased region" description="Low complexity" evidence="1">
    <location>
        <begin position="103"/>
        <end position="113"/>
    </location>
</feature>
<name>A0A835W838_9CHLO</name>
<feature type="compositionally biased region" description="Low complexity" evidence="1">
    <location>
        <begin position="564"/>
        <end position="576"/>
    </location>
</feature>
<feature type="compositionally biased region" description="Low complexity" evidence="1">
    <location>
        <begin position="720"/>
        <end position="733"/>
    </location>
</feature>
<comment type="caution">
    <text evidence="2">The sequence shown here is derived from an EMBL/GenBank/DDBJ whole genome shotgun (WGS) entry which is preliminary data.</text>
</comment>